<accession>S4XC82</accession>
<reference evidence="2 3" key="1">
    <citation type="submission" date="2012-06" db="EMBL/GenBank/DDBJ databases">
        <title>Complete genome sequence of Corynebacterium terpenotabidum Y-11 (=DSM 44721).</title>
        <authorList>
            <person name="Ruckert C."/>
            <person name="Albersmeier A."/>
            <person name="Al-Dilaimi A."/>
            <person name="Szczepanowski R."/>
            <person name="Kalinowski J."/>
        </authorList>
    </citation>
    <scope>NUCLEOTIDE SEQUENCE [LARGE SCALE GENOMIC DNA]</scope>
    <source>
        <strain evidence="2 3">Y-11</strain>
    </source>
</reference>
<dbReference type="InterPro" id="IPR005184">
    <property type="entry name" value="DUF306_Meta_HslJ"/>
</dbReference>
<protein>
    <recommendedName>
        <fullName evidence="1">DUF306 domain-containing protein</fullName>
    </recommendedName>
</protein>
<evidence type="ECO:0000259" key="1">
    <source>
        <dbReference type="Pfam" id="PF03724"/>
    </source>
</evidence>
<dbReference type="Proteomes" id="UP000014809">
    <property type="component" value="Chromosome"/>
</dbReference>
<dbReference type="PATRIC" id="fig|1200352.3.peg.440"/>
<dbReference type="AlphaFoldDB" id="S4XC82"/>
<sequence>MRTPVRGTGVVTVLVTSALLLTACGDDDRAPADVTDIRWQVTAVGDASFAAAAQARTWLALGANSFTGSSGCVQFTGTLDWSGSGDSATVTFSDIATRTDGSCIPGDEFNAGQITDLLDDGPLRWTYNDANTLRHLRLWVDGDPSNGISFAG</sequence>
<evidence type="ECO:0000313" key="3">
    <source>
        <dbReference type="Proteomes" id="UP000014809"/>
    </source>
</evidence>
<proteinExistence type="predicted"/>
<evidence type="ECO:0000313" key="2">
    <source>
        <dbReference type="EMBL" id="AGP30089.1"/>
    </source>
</evidence>
<dbReference type="EMBL" id="CP003696">
    <property type="protein sequence ID" value="AGP30089.1"/>
    <property type="molecule type" value="Genomic_DNA"/>
</dbReference>
<dbReference type="RefSeq" id="WP_020440454.1">
    <property type="nucleotide sequence ID" value="NC_021663.1"/>
</dbReference>
<dbReference type="KEGG" id="cter:A606_02180"/>
<dbReference type="HOGENOM" id="CLU_1719268_0_0_11"/>
<dbReference type="eggNOG" id="ENOG5031IQF">
    <property type="taxonomic scope" value="Bacteria"/>
</dbReference>
<dbReference type="Gene3D" id="2.80.10.50">
    <property type="match status" value="1"/>
</dbReference>
<gene>
    <name evidence="2" type="ORF">A606_02180</name>
</gene>
<dbReference type="Pfam" id="PF03724">
    <property type="entry name" value="META"/>
    <property type="match status" value="1"/>
</dbReference>
<keyword evidence="3" id="KW-1185">Reference proteome</keyword>
<dbReference type="STRING" id="1200352.A606_02180"/>
<name>S4XC82_9CORY</name>
<organism evidence="2 3">
    <name type="scientific">Corynebacterium terpenotabidum Y-11</name>
    <dbReference type="NCBI Taxonomy" id="1200352"/>
    <lineage>
        <taxon>Bacteria</taxon>
        <taxon>Bacillati</taxon>
        <taxon>Actinomycetota</taxon>
        <taxon>Actinomycetes</taxon>
        <taxon>Mycobacteriales</taxon>
        <taxon>Corynebacteriaceae</taxon>
        <taxon>Corynebacterium</taxon>
    </lineage>
</organism>
<dbReference type="PROSITE" id="PS51257">
    <property type="entry name" value="PROKAR_LIPOPROTEIN"/>
    <property type="match status" value="1"/>
</dbReference>
<feature type="domain" description="DUF306" evidence="1">
    <location>
        <begin position="32"/>
        <end position="107"/>
    </location>
</feature>